<gene>
    <name evidence="1" type="ORF">Tcan_00150</name>
</gene>
<dbReference type="EMBL" id="JPKZ01001220">
    <property type="protein sequence ID" value="KHN83086.1"/>
    <property type="molecule type" value="Genomic_DNA"/>
</dbReference>
<protein>
    <submittedName>
        <fullName evidence="1">Uncharacterized protein</fullName>
    </submittedName>
</protein>
<proteinExistence type="predicted"/>
<evidence type="ECO:0000313" key="1">
    <source>
        <dbReference type="EMBL" id="KHN83086.1"/>
    </source>
</evidence>
<accession>A0A0B2VHV2</accession>
<dbReference type="AlphaFoldDB" id="A0A0B2VHV2"/>
<keyword evidence="2" id="KW-1185">Reference proteome</keyword>
<reference evidence="1 2" key="1">
    <citation type="submission" date="2014-11" db="EMBL/GenBank/DDBJ databases">
        <title>Genetic blueprint of the zoonotic pathogen Toxocara canis.</title>
        <authorList>
            <person name="Zhu X.-Q."/>
            <person name="Korhonen P.K."/>
            <person name="Cai H."/>
            <person name="Young N.D."/>
            <person name="Nejsum P."/>
            <person name="von Samson-Himmelstjerna G."/>
            <person name="Boag P.R."/>
            <person name="Tan P."/>
            <person name="Li Q."/>
            <person name="Min J."/>
            <person name="Yang Y."/>
            <person name="Wang X."/>
            <person name="Fang X."/>
            <person name="Hall R.S."/>
            <person name="Hofmann A."/>
            <person name="Sternberg P.W."/>
            <person name="Jex A.R."/>
            <person name="Gasser R.B."/>
        </authorList>
    </citation>
    <scope>NUCLEOTIDE SEQUENCE [LARGE SCALE GENOMIC DNA]</scope>
    <source>
        <strain evidence="1">PN_DK_2014</strain>
    </source>
</reference>
<organism evidence="1 2">
    <name type="scientific">Toxocara canis</name>
    <name type="common">Canine roundworm</name>
    <dbReference type="NCBI Taxonomy" id="6265"/>
    <lineage>
        <taxon>Eukaryota</taxon>
        <taxon>Metazoa</taxon>
        <taxon>Ecdysozoa</taxon>
        <taxon>Nematoda</taxon>
        <taxon>Chromadorea</taxon>
        <taxon>Rhabditida</taxon>
        <taxon>Spirurina</taxon>
        <taxon>Ascaridomorpha</taxon>
        <taxon>Ascaridoidea</taxon>
        <taxon>Toxocaridae</taxon>
        <taxon>Toxocara</taxon>
    </lineage>
</organism>
<dbReference type="Proteomes" id="UP000031036">
    <property type="component" value="Unassembled WGS sequence"/>
</dbReference>
<comment type="caution">
    <text evidence="1">The sequence shown here is derived from an EMBL/GenBank/DDBJ whole genome shotgun (WGS) entry which is preliminary data.</text>
</comment>
<name>A0A0B2VHV2_TOXCA</name>
<sequence length="103" mass="11898">MYKRFGEEFNNYYGNTVQMARPVQGTPDVVYKYSSHHFDFDYVLSNQESELCQASAEKKKASTTSMSLNEEKSTGERFVCFSFHFRPTCPNMVNDRDEGHSEG</sequence>
<evidence type="ECO:0000313" key="2">
    <source>
        <dbReference type="Proteomes" id="UP000031036"/>
    </source>
</evidence>